<evidence type="ECO:0000313" key="8">
    <source>
        <dbReference type="Proteomes" id="UP000593802"/>
    </source>
</evidence>
<keyword evidence="3" id="KW-0560">Oxidoreductase</keyword>
<feature type="domain" description="HpaB/PvcC/4-BUDH C-terminal" evidence="5">
    <location>
        <begin position="282"/>
        <end position="476"/>
    </location>
</feature>
<dbReference type="PANTHER" id="PTHR36117">
    <property type="entry name" value="4-HYDROXYPHENYLACETATE 3-MONOOXYGENASE-RELATED"/>
    <property type="match status" value="1"/>
</dbReference>
<feature type="domain" description="HpaB/PvcC/4-BUDH N-terminal" evidence="6">
    <location>
        <begin position="7"/>
        <end position="270"/>
    </location>
</feature>
<keyword evidence="2 4" id="KW-0274">FAD</keyword>
<evidence type="ECO:0000256" key="4">
    <source>
        <dbReference type="PIRSR" id="PIRSR000331-2"/>
    </source>
</evidence>
<evidence type="ECO:0000256" key="3">
    <source>
        <dbReference type="ARBA" id="ARBA00023002"/>
    </source>
</evidence>
<dbReference type="PANTHER" id="PTHR36117:SF3">
    <property type="entry name" value="4-HYDROXYPHENYLACETATE 3-MONOOXYGENASE-RELATED"/>
    <property type="match status" value="1"/>
</dbReference>
<accession>A0A7I8D9C3</accession>
<evidence type="ECO:0000259" key="6">
    <source>
        <dbReference type="Pfam" id="PF11794"/>
    </source>
</evidence>
<dbReference type="InterPro" id="IPR046373">
    <property type="entry name" value="Acyl-CoA_Oxase/DH_mid-dom_sf"/>
</dbReference>
<evidence type="ECO:0000256" key="1">
    <source>
        <dbReference type="ARBA" id="ARBA00022630"/>
    </source>
</evidence>
<reference evidence="7 8" key="1">
    <citation type="submission" date="2020-08" db="EMBL/GenBank/DDBJ databases">
        <title>Complete Genome Sequence of Effusibacillus dendaii Strain skT53, Isolated from Farmland soil.</title>
        <authorList>
            <person name="Konishi T."/>
            <person name="Kawasaki H."/>
        </authorList>
    </citation>
    <scope>NUCLEOTIDE SEQUENCE [LARGE SCALE GENOMIC DNA]</scope>
    <source>
        <strain evidence="8">skT53</strain>
    </source>
</reference>
<dbReference type="SUPFAM" id="SSF47203">
    <property type="entry name" value="Acyl-CoA dehydrogenase C-terminal domain-like"/>
    <property type="match status" value="1"/>
</dbReference>
<dbReference type="Pfam" id="PF11794">
    <property type="entry name" value="HpaB_N"/>
    <property type="match status" value="1"/>
</dbReference>
<dbReference type="AlphaFoldDB" id="A0A7I8D9C3"/>
<organism evidence="7 8">
    <name type="scientific">Effusibacillus dendaii</name>
    <dbReference type="NCBI Taxonomy" id="2743772"/>
    <lineage>
        <taxon>Bacteria</taxon>
        <taxon>Bacillati</taxon>
        <taxon>Bacillota</taxon>
        <taxon>Bacilli</taxon>
        <taxon>Bacillales</taxon>
        <taxon>Alicyclobacillaceae</taxon>
        <taxon>Effusibacillus</taxon>
    </lineage>
</organism>
<dbReference type="InterPro" id="IPR036250">
    <property type="entry name" value="AcylCo_DH-like_C"/>
</dbReference>
<dbReference type="SUPFAM" id="SSF56645">
    <property type="entry name" value="Acyl-CoA dehydrogenase NM domain-like"/>
    <property type="match status" value="1"/>
</dbReference>
<dbReference type="InterPro" id="IPR009100">
    <property type="entry name" value="AcylCoA_DH/oxidase_NM_dom_sf"/>
</dbReference>
<evidence type="ECO:0000313" key="7">
    <source>
        <dbReference type="EMBL" id="BCJ85962.1"/>
    </source>
</evidence>
<dbReference type="InterPro" id="IPR004925">
    <property type="entry name" value="HpaB/PvcC/4-BUDH"/>
</dbReference>
<proteinExistence type="predicted"/>
<name>A0A7I8D9C3_9BACL</name>
<dbReference type="InterPro" id="IPR024674">
    <property type="entry name" value="HpaB/PvcC/4-BUDH_N"/>
</dbReference>
<evidence type="ECO:0000256" key="2">
    <source>
        <dbReference type="ARBA" id="ARBA00022827"/>
    </source>
</evidence>
<gene>
    <name evidence="7" type="ORF">skT53_09470</name>
</gene>
<keyword evidence="8" id="KW-1185">Reference proteome</keyword>
<protein>
    <submittedName>
        <fullName evidence="7">4-hydroxybutyryl-CoA dehydratase</fullName>
    </submittedName>
</protein>
<dbReference type="PIRSF" id="PIRSF000331">
    <property type="entry name" value="HpaA_HpaB"/>
    <property type="match status" value="1"/>
</dbReference>
<keyword evidence="1" id="KW-0285">Flavoprotein</keyword>
<dbReference type="GO" id="GO:0016627">
    <property type="term" value="F:oxidoreductase activity, acting on the CH-CH group of donors"/>
    <property type="evidence" value="ECO:0007669"/>
    <property type="project" value="InterPro"/>
</dbReference>
<dbReference type="InterPro" id="IPR024719">
    <property type="entry name" value="HpaB/PvcC/4-BUDH_C"/>
</dbReference>
<dbReference type="Pfam" id="PF03241">
    <property type="entry name" value="HpaB"/>
    <property type="match status" value="1"/>
</dbReference>
<dbReference type="Gene3D" id="1.20.140.10">
    <property type="entry name" value="Butyryl-CoA Dehydrogenase, subunit A, domain 3"/>
    <property type="match status" value="1"/>
</dbReference>
<evidence type="ECO:0000259" key="5">
    <source>
        <dbReference type="Pfam" id="PF03241"/>
    </source>
</evidence>
<feature type="binding site" evidence="4">
    <location>
        <position position="190"/>
    </location>
    <ligand>
        <name>FAD</name>
        <dbReference type="ChEBI" id="CHEBI:57692"/>
    </ligand>
</feature>
<dbReference type="EMBL" id="AP023366">
    <property type="protein sequence ID" value="BCJ85962.1"/>
    <property type="molecule type" value="Genomic_DNA"/>
</dbReference>
<dbReference type="Gene3D" id="2.40.110.10">
    <property type="entry name" value="Butyryl-CoA Dehydrogenase, subunit A, domain 2"/>
    <property type="match status" value="1"/>
</dbReference>
<dbReference type="KEGG" id="eff:skT53_09470"/>
<dbReference type="Gene3D" id="1.10.3140.10">
    <property type="entry name" value="4-hydroxybutyryl-coa dehydratase, domain 1"/>
    <property type="match status" value="1"/>
</dbReference>
<sequence length="488" mass="54890">MGLRKPEEFLTSLQDGREVYYRGKLVEDVISHPVLKVGVQTALVDYQITEKEEYSDFAVAVENGEKINRFLYAPRTKDDLLKRKQLIETGSRLCFGFPPFAKEGGSDALNAVRVASKYVDEKYGTEYNQRVEAFARHLQRGDLSLAIGMTDVKGDRSLRPSRQADKDLYLRIVGKRSDGIVVRGAKAHMTAVQYANEIIILPTRAMTEADKEYAVSFAIPVNTKGLKIISRAGAYEDRPLREVPVSGMFDIMDALVVFDNVFIPNERVFLGGEWEFAGFYTQMFANFHRMTASAYKYPYIELLIGAAKLMADYNGTSKMSHVREKISEMILYGETLNALTRSACENPVEDKLTGIVYPNPMISNSAKYHFANNYHRIVKYLQDISGGIIVTVPSEDDFENNELRPYILKYLAGNANESSEHRYRMIRLVHDLVASDMGGFWEVTTLHAEGSLMAQKIAVFTEADFSRYETLAKSAAGILKRGDGDGNI</sequence>
<dbReference type="RefSeq" id="WP_200760019.1">
    <property type="nucleotide sequence ID" value="NZ_AP023366.1"/>
</dbReference>
<dbReference type="Proteomes" id="UP000593802">
    <property type="component" value="Chromosome"/>
</dbReference>